<organism evidence="1 2">
    <name type="scientific">Rhizophagus irregularis</name>
    <dbReference type="NCBI Taxonomy" id="588596"/>
    <lineage>
        <taxon>Eukaryota</taxon>
        <taxon>Fungi</taxon>
        <taxon>Fungi incertae sedis</taxon>
        <taxon>Mucoromycota</taxon>
        <taxon>Glomeromycotina</taxon>
        <taxon>Glomeromycetes</taxon>
        <taxon>Glomerales</taxon>
        <taxon>Glomeraceae</taxon>
        <taxon>Rhizophagus</taxon>
    </lineage>
</organism>
<evidence type="ECO:0000313" key="2">
    <source>
        <dbReference type="Proteomes" id="UP000684084"/>
    </source>
</evidence>
<gene>
    <name evidence="1" type="ORF">CHRIB12_LOCUS23955</name>
</gene>
<name>A0A916EKK7_9GLOM</name>
<reference evidence="1" key="1">
    <citation type="submission" date="2020-05" db="EMBL/GenBank/DDBJ databases">
        <authorList>
            <person name="Rincon C."/>
            <person name="Sanders R I."/>
            <person name="Robbins C."/>
            <person name="Chaturvedi A."/>
        </authorList>
    </citation>
    <scope>NUCLEOTIDE SEQUENCE</scope>
    <source>
        <strain evidence="1">CHB12</strain>
    </source>
</reference>
<dbReference type="OrthoDB" id="2379205at2759"/>
<proteinExistence type="predicted"/>
<dbReference type="EMBL" id="CAGKOT010000101">
    <property type="protein sequence ID" value="CAB5395647.1"/>
    <property type="molecule type" value="Genomic_DNA"/>
</dbReference>
<accession>A0A916EKK7</accession>
<comment type="caution">
    <text evidence="1">The sequence shown here is derived from an EMBL/GenBank/DDBJ whole genome shotgun (WGS) entry which is preliminary data.</text>
</comment>
<dbReference type="AlphaFoldDB" id="A0A916EKK7"/>
<dbReference type="Proteomes" id="UP000684084">
    <property type="component" value="Unassembled WGS sequence"/>
</dbReference>
<dbReference type="VEuPathDB" id="FungiDB:RhiirFUN_011498"/>
<protein>
    <submittedName>
        <fullName evidence="1">Uncharacterized protein</fullName>
    </submittedName>
</protein>
<sequence>MNEYLINCKLSLLLEVFSQCIDYFNALDHEVKRNVACPLVTDDPSKYSRRALSFYENESKIQITEFKCNNATEEICNKVKDTILIAGKIISKTFILKSPIFLSVNYTNLCIIQPDLCKLQGGKVVVIGAAQSAREILLLDYLDIILNH</sequence>
<evidence type="ECO:0000313" key="1">
    <source>
        <dbReference type="EMBL" id="CAB5395647.1"/>
    </source>
</evidence>